<name>A0AA87ZKS6_FICCA</name>
<comment type="caution">
    <text evidence="1">The sequence shown here is derived from an EMBL/GenBank/DDBJ whole genome shotgun (WGS) entry which is preliminary data.</text>
</comment>
<dbReference type="Proteomes" id="UP001187192">
    <property type="component" value="Unassembled WGS sequence"/>
</dbReference>
<accession>A0AA87ZKS6</accession>
<sequence length="268" mass="30569">MGRLNFEALRNLQISANDLLHSPIIQQALVDHRQEKWVHEVSEASLRMLGVCGVSKDVLLLVKQHLQDLQFTLRRVSIGELSADDCHKIMAYNCYRKKLKKETLKSLNSLKRMKCKSIISNPNPVDRCNLMVVVDVLREVRVTTISIVESLLSLIAKPWFDQKSANKGILGKKLKHVSGRTLYDICDEMELQSANKRLKTVEITIECVEVELECIFRHLIQTRVALLNILTNRLGHNYKVIGNRSKHALFYCLACIPPYSIILEGLAL</sequence>
<dbReference type="PANTHER" id="PTHR33070:SF7">
    <property type="entry name" value="RX N-TERMINAL DOMAIN-CONTAINING PROTEIN"/>
    <property type="match status" value="1"/>
</dbReference>
<dbReference type="Pfam" id="PF03087">
    <property type="entry name" value="BPS1"/>
    <property type="match status" value="1"/>
</dbReference>
<organism evidence="1 2">
    <name type="scientific">Ficus carica</name>
    <name type="common">Common fig</name>
    <dbReference type="NCBI Taxonomy" id="3494"/>
    <lineage>
        <taxon>Eukaryota</taxon>
        <taxon>Viridiplantae</taxon>
        <taxon>Streptophyta</taxon>
        <taxon>Embryophyta</taxon>
        <taxon>Tracheophyta</taxon>
        <taxon>Spermatophyta</taxon>
        <taxon>Magnoliopsida</taxon>
        <taxon>eudicotyledons</taxon>
        <taxon>Gunneridae</taxon>
        <taxon>Pentapetalae</taxon>
        <taxon>rosids</taxon>
        <taxon>fabids</taxon>
        <taxon>Rosales</taxon>
        <taxon>Moraceae</taxon>
        <taxon>Ficeae</taxon>
        <taxon>Ficus</taxon>
    </lineage>
</organism>
<evidence type="ECO:0000313" key="2">
    <source>
        <dbReference type="Proteomes" id="UP001187192"/>
    </source>
</evidence>
<evidence type="ECO:0000313" key="1">
    <source>
        <dbReference type="EMBL" id="GMN34820.1"/>
    </source>
</evidence>
<dbReference type="InterPro" id="IPR004320">
    <property type="entry name" value="BPS1_pln"/>
</dbReference>
<dbReference type="EMBL" id="BTGU01000005">
    <property type="protein sequence ID" value="GMN34820.1"/>
    <property type="molecule type" value="Genomic_DNA"/>
</dbReference>
<dbReference type="GO" id="GO:0048364">
    <property type="term" value="P:root development"/>
    <property type="evidence" value="ECO:0007669"/>
    <property type="project" value="InterPro"/>
</dbReference>
<dbReference type="PANTHER" id="PTHR33070">
    <property type="entry name" value="OS06G0725500 PROTEIN"/>
    <property type="match status" value="1"/>
</dbReference>
<proteinExistence type="predicted"/>
<keyword evidence="2" id="KW-1185">Reference proteome</keyword>
<gene>
    <name evidence="1" type="ORF">TIFTF001_004910</name>
</gene>
<dbReference type="GO" id="GO:0048367">
    <property type="term" value="P:shoot system development"/>
    <property type="evidence" value="ECO:0007669"/>
    <property type="project" value="InterPro"/>
</dbReference>
<protein>
    <submittedName>
        <fullName evidence="1">Uncharacterized protein</fullName>
    </submittedName>
</protein>
<dbReference type="AlphaFoldDB" id="A0AA87ZKS6"/>
<reference evidence="1" key="1">
    <citation type="submission" date="2023-07" db="EMBL/GenBank/DDBJ databases">
        <title>draft genome sequence of fig (Ficus carica).</title>
        <authorList>
            <person name="Takahashi T."/>
            <person name="Nishimura K."/>
        </authorList>
    </citation>
    <scope>NUCLEOTIDE SEQUENCE</scope>
</reference>